<gene>
    <name evidence="1" type="ORF">V1477_018428</name>
</gene>
<dbReference type="AlphaFoldDB" id="A0ABD2AW91"/>
<proteinExistence type="predicted"/>
<dbReference type="Proteomes" id="UP001607303">
    <property type="component" value="Unassembled WGS sequence"/>
</dbReference>
<protein>
    <submittedName>
        <fullName evidence="1">Uncharacterized protein</fullName>
    </submittedName>
</protein>
<evidence type="ECO:0000313" key="1">
    <source>
        <dbReference type="EMBL" id="KAL2724567.1"/>
    </source>
</evidence>
<organism evidence="1 2">
    <name type="scientific">Vespula maculifrons</name>
    <name type="common">Eastern yellow jacket</name>
    <name type="synonym">Wasp</name>
    <dbReference type="NCBI Taxonomy" id="7453"/>
    <lineage>
        <taxon>Eukaryota</taxon>
        <taxon>Metazoa</taxon>
        <taxon>Ecdysozoa</taxon>
        <taxon>Arthropoda</taxon>
        <taxon>Hexapoda</taxon>
        <taxon>Insecta</taxon>
        <taxon>Pterygota</taxon>
        <taxon>Neoptera</taxon>
        <taxon>Endopterygota</taxon>
        <taxon>Hymenoptera</taxon>
        <taxon>Apocrita</taxon>
        <taxon>Aculeata</taxon>
        <taxon>Vespoidea</taxon>
        <taxon>Vespidae</taxon>
        <taxon>Vespinae</taxon>
        <taxon>Vespula</taxon>
    </lineage>
</organism>
<comment type="caution">
    <text evidence="1">The sequence shown here is derived from an EMBL/GenBank/DDBJ whole genome shotgun (WGS) entry which is preliminary data.</text>
</comment>
<name>A0ABD2AW91_VESMC</name>
<accession>A0ABD2AW91</accession>
<keyword evidence="2" id="KW-1185">Reference proteome</keyword>
<dbReference type="EMBL" id="JAYRBN010000112">
    <property type="protein sequence ID" value="KAL2724567.1"/>
    <property type="molecule type" value="Genomic_DNA"/>
</dbReference>
<sequence length="247" mass="27099">MTWPTTWKELSRINLRGNSKETICLNHNLLRVNGIFGVRITGTQSLIGWAEGIKFCRSTRNFVYFARACKVRVSFLLRKSLYITKIVVVTIFVAGCQKATEASVGDGSYSEATTTAVQAALDLFMATLTAQIDQSKRSKKMTRMVARSRIIDAQGFARRVLAHLGRSYFVGDTTIVLVTVSAVVPPPLPLQPSSDFFPPPSELPPNAAVAAGGHSGCRDCNIGQRLHSCFKLDLLKSFRRTMPTGAN</sequence>
<evidence type="ECO:0000313" key="2">
    <source>
        <dbReference type="Proteomes" id="UP001607303"/>
    </source>
</evidence>
<reference evidence="1 2" key="1">
    <citation type="journal article" date="2024" name="Ann. Entomol. Soc. Am.">
        <title>Genomic analyses of the southern and eastern yellowjacket wasps (Hymenoptera: Vespidae) reveal evolutionary signatures of social life.</title>
        <authorList>
            <person name="Catto M.A."/>
            <person name="Caine P.B."/>
            <person name="Orr S.E."/>
            <person name="Hunt B.G."/>
            <person name="Goodisman M.A.D."/>
        </authorList>
    </citation>
    <scope>NUCLEOTIDE SEQUENCE [LARGE SCALE GENOMIC DNA]</scope>
    <source>
        <strain evidence="1">232</strain>
        <tissue evidence="1">Head and thorax</tissue>
    </source>
</reference>